<evidence type="ECO:0000313" key="4">
    <source>
        <dbReference type="EMBL" id="MBE9223602.1"/>
    </source>
</evidence>
<dbReference type="SUPFAM" id="SSF56235">
    <property type="entry name" value="N-terminal nucleophile aminohydrolases (Ntn hydrolases)"/>
    <property type="match status" value="1"/>
</dbReference>
<evidence type="ECO:0000256" key="1">
    <source>
        <dbReference type="ARBA" id="ARBA00006625"/>
    </source>
</evidence>
<proteinExistence type="inferred from homology"/>
<dbReference type="InterPro" id="IPR029132">
    <property type="entry name" value="CBAH/NAAA_C"/>
</dbReference>
<gene>
    <name evidence="4" type="ORF">IQ215_12935</name>
</gene>
<dbReference type="PANTHER" id="PTHR35527:SF2">
    <property type="entry name" value="HYDROLASE"/>
    <property type="match status" value="1"/>
</dbReference>
<keyword evidence="5" id="KW-1185">Reference proteome</keyword>
<dbReference type="InterPro" id="IPR052193">
    <property type="entry name" value="Peptidase_C59"/>
</dbReference>
<protein>
    <submittedName>
        <fullName evidence="4">Linear amide C-N hydrolase</fullName>
    </submittedName>
</protein>
<dbReference type="RefSeq" id="WP_193801831.1">
    <property type="nucleotide sequence ID" value="NZ_JADEWC010000037.1"/>
</dbReference>
<dbReference type="CDD" id="cd01902">
    <property type="entry name" value="Ntn_CGH"/>
    <property type="match status" value="1"/>
</dbReference>
<reference evidence="4 5" key="1">
    <citation type="submission" date="2020-10" db="EMBL/GenBank/DDBJ databases">
        <authorList>
            <person name="Castelo-Branco R."/>
            <person name="Eusebio N."/>
            <person name="Adriana R."/>
            <person name="Vieira A."/>
            <person name="Brugerolle De Fraissinette N."/>
            <person name="Rezende De Castro R."/>
            <person name="Schneider M.P."/>
            <person name="Vasconcelos V."/>
            <person name="Leao P.N."/>
        </authorList>
    </citation>
    <scope>NUCLEOTIDE SEQUENCE [LARGE SCALE GENOMIC DNA]</scope>
    <source>
        <strain evidence="4 5">LEGE 03274</strain>
    </source>
</reference>
<feature type="domain" description="Choloylglycine hydrolase/NAAA C-terminal" evidence="3">
    <location>
        <begin position="36"/>
        <end position="324"/>
    </location>
</feature>
<name>A0ABR9V6R8_9CHRO</name>
<evidence type="ECO:0000313" key="5">
    <source>
        <dbReference type="Proteomes" id="UP000654604"/>
    </source>
</evidence>
<organism evidence="4 5">
    <name type="scientific">Cyanobacterium stanieri LEGE 03274</name>
    <dbReference type="NCBI Taxonomy" id="1828756"/>
    <lineage>
        <taxon>Bacteria</taxon>
        <taxon>Bacillati</taxon>
        <taxon>Cyanobacteriota</taxon>
        <taxon>Cyanophyceae</taxon>
        <taxon>Oscillatoriophycideae</taxon>
        <taxon>Chroococcales</taxon>
        <taxon>Geminocystaceae</taxon>
        <taxon>Cyanobacterium</taxon>
    </lineage>
</organism>
<sequence length="361" mass="40324">MVLSLFDNWINNFDLAKTLALSTLVLNLCQLPVLACTRAVYMGQEDLVITGRTMDWLTQMDSNLWAFPRGIERNGLAGDKSMRWTSKYGSVGVSVWDIGIADGMNEMGLVANMLYLTETEFPTPSADDSRKAISLSLWVQYMLDNFATVEEAVRAMEKDEFYVIPMQSPDGKEGTVHLSISDATGDSAIFEYIEGKLEIHHSSDYQVMTNSPPFEQQRALNAYWQNIGGTTMLPGTNRPSDRFVRASFYINAIPKTADAIQGIANVFSVMRNASVPLGISTPERPEISSTIWRTVADQKNRRYFFESTHQPNVFWVDMANLDLSAGSPSQKLTLTDGKHFSGDTSELFEPTEMMQFLPASP</sequence>
<evidence type="ECO:0000256" key="2">
    <source>
        <dbReference type="ARBA" id="ARBA00022801"/>
    </source>
</evidence>
<dbReference type="Proteomes" id="UP000654604">
    <property type="component" value="Unassembled WGS sequence"/>
</dbReference>
<dbReference type="GO" id="GO:0016787">
    <property type="term" value="F:hydrolase activity"/>
    <property type="evidence" value="ECO:0007669"/>
    <property type="project" value="UniProtKB-KW"/>
</dbReference>
<dbReference type="PANTHER" id="PTHR35527">
    <property type="entry name" value="CHOLOYLGLYCINE HYDROLASE"/>
    <property type="match status" value="1"/>
</dbReference>
<dbReference type="Gene3D" id="3.60.60.10">
    <property type="entry name" value="Penicillin V Acylase, Chain A"/>
    <property type="match status" value="1"/>
</dbReference>
<evidence type="ECO:0000259" key="3">
    <source>
        <dbReference type="Pfam" id="PF02275"/>
    </source>
</evidence>
<comment type="caution">
    <text evidence="4">The sequence shown here is derived from an EMBL/GenBank/DDBJ whole genome shotgun (WGS) entry which is preliminary data.</text>
</comment>
<accession>A0ABR9V6R8</accession>
<dbReference type="EMBL" id="JADEWC010000037">
    <property type="protein sequence ID" value="MBE9223602.1"/>
    <property type="molecule type" value="Genomic_DNA"/>
</dbReference>
<keyword evidence="2 4" id="KW-0378">Hydrolase</keyword>
<dbReference type="InterPro" id="IPR029055">
    <property type="entry name" value="Ntn_hydrolases_N"/>
</dbReference>
<comment type="similarity">
    <text evidence="1">Belongs to the peptidase C59 family.</text>
</comment>
<dbReference type="Pfam" id="PF02275">
    <property type="entry name" value="CBAH"/>
    <property type="match status" value="1"/>
</dbReference>